<evidence type="ECO:0000313" key="1">
    <source>
        <dbReference type="EMBL" id="PTQ33745.1"/>
    </source>
</evidence>
<gene>
    <name evidence="1" type="ORF">MARPO_0086s0064</name>
</gene>
<organism evidence="1 2">
    <name type="scientific">Marchantia polymorpha</name>
    <name type="common">Common liverwort</name>
    <name type="synonym">Marchantia aquatica</name>
    <dbReference type="NCBI Taxonomy" id="3197"/>
    <lineage>
        <taxon>Eukaryota</taxon>
        <taxon>Viridiplantae</taxon>
        <taxon>Streptophyta</taxon>
        <taxon>Embryophyta</taxon>
        <taxon>Marchantiophyta</taxon>
        <taxon>Marchantiopsida</taxon>
        <taxon>Marchantiidae</taxon>
        <taxon>Marchantiales</taxon>
        <taxon>Marchantiaceae</taxon>
        <taxon>Marchantia</taxon>
    </lineage>
</organism>
<sequence length="92" mass="10828">MDWHRGRAFSWPTADWKLVDAFKSHKRTCTDTQDFGRSDTQQLKRSKQEALGIKSRVELTELGRRTSFRQVGKSVSLRVQFGRVSKREEFPR</sequence>
<name>A0A2R6WIQ9_MARPO</name>
<keyword evidence="2" id="KW-1185">Reference proteome</keyword>
<proteinExistence type="predicted"/>
<evidence type="ECO:0000313" key="2">
    <source>
        <dbReference type="Proteomes" id="UP000244005"/>
    </source>
</evidence>
<dbReference type="AlphaFoldDB" id="A0A2R6WIQ9"/>
<accession>A0A2R6WIQ9</accession>
<reference evidence="2" key="1">
    <citation type="journal article" date="2017" name="Cell">
        <title>Insights into land plant evolution garnered from the Marchantia polymorpha genome.</title>
        <authorList>
            <person name="Bowman J.L."/>
            <person name="Kohchi T."/>
            <person name="Yamato K.T."/>
            <person name="Jenkins J."/>
            <person name="Shu S."/>
            <person name="Ishizaki K."/>
            <person name="Yamaoka S."/>
            <person name="Nishihama R."/>
            <person name="Nakamura Y."/>
            <person name="Berger F."/>
            <person name="Adam C."/>
            <person name="Aki S.S."/>
            <person name="Althoff F."/>
            <person name="Araki T."/>
            <person name="Arteaga-Vazquez M.A."/>
            <person name="Balasubrmanian S."/>
            <person name="Barry K."/>
            <person name="Bauer D."/>
            <person name="Boehm C.R."/>
            <person name="Briginshaw L."/>
            <person name="Caballero-Perez J."/>
            <person name="Catarino B."/>
            <person name="Chen F."/>
            <person name="Chiyoda S."/>
            <person name="Chovatia M."/>
            <person name="Davies K.M."/>
            <person name="Delmans M."/>
            <person name="Demura T."/>
            <person name="Dierschke T."/>
            <person name="Dolan L."/>
            <person name="Dorantes-Acosta A.E."/>
            <person name="Eklund D.M."/>
            <person name="Florent S.N."/>
            <person name="Flores-Sandoval E."/>
            <person name="Fujiyama A."/>
            <person name="Fukuzawa H."/>
            <person name="Galik B."/>
            <person name="Grimanelli D."/>
            <person name="Grimwood J."/>
            <person name="Grossniklaus U."/>
            <person name="Hamada T."/>
            <person name="Haseloff J."/>
            <person name="Hetherington A.J."/>
            <person name="Higo A."/>
            <person name="Hirakawa Y."/>
            <person name="Hundley H.N."/>
            <person name="Ikeda Y."/>
            <person name="Inoue K."/>
            <person name="Inoue S.I."/>
            <person name="Ishida S."/>
            <person name="Jia Q."/>
            <person name="Kakita M."/>
            <person name="Kanazawa T."/>
            <person name="Kawai Y."/>
            <person name="Kawashima T."/>
            <person name="Kennedy M."/>
            <person name="Kinose K."/>
            <person name="Kinoshita T."/>
            <person name="Kohara Y."/>
            <person name="Koide E."/>
            <person name="Komatsu K."/>
            <person name="Kopischke S."/>
            <person name="Kubo M."/>
            <person name="Kyozuka J."/>
            <person name="Lagercrantz U."/>
            <person name="Lin S.S."/>
            <person name="Lindquist E."/>
            <person name="Lipzen A.M."/>
            <person name="Lu C.W."/>
            <person name="De Luna E."/>
            <person name="Martienssen R.A."/>
            <person name="Minamino N."/>
            <person name="Mizutani M."/>
            <person name="Mizutani M."/>
            <person name="Mochizuki N."/>
            <person name="Monte I."/>
            <person name="Mosher R."/>
            <person name="Nagasaki H."/>
            <person name="Nakagami H."/>
            <person name="Naramoto S."/>
            <person name="Nishitani K."/>
            <person name="Ohtani M."/>
            <person name="Okamoto T."/>
            <person name="Okumura M."/>
            <person name="Phillips J."/>
            <person name="Pollak B."/>
            <person name="Reinders A."/>
            <person name="Rovekamp M."/>
            <person name="Sano R."/>
            <person name="Sawa S."/>
            <person name="Schmid M.W."/>
            <person name="Shirakawa M."/>
            <person name="Solano R."/>
            <person name="Spunde A."/>
            <person name="Suetsugu N."/>
            <person name="Sugano S."/>
            <person name="Sugiyama A."/>
            <person name="Sun R."/>
            <person name="Suzuki Y."/>
            <person name="Takenaka M."/>
            <person name="Takezawa D."/>
            <person name="Tomogane H."/>
            <person name="Tsuzuki M."/>
            <person name="Ueda T."/>
            <person name="Umeda M."/>
            <person name="Ward J.M."/>
            <person name="Watanabe Y."/>
            <person name="Yazaki K."/>
            <person name="Yokoyama R."/>
            <person name="Yoshitake Y."/>
            <person name="Yotsui I."/>
            <person name="Zachgo S."/>
            <person name="Schmutz J."/>
        </authorList>
    </citation>
    <scope>NUCLEOTIDE SEQUENCE [LARGE SCALE GENOMIC DNA]</scope>
    <source>
        <strain evidence="2">Tak-1</strain>
    </source>
</reference>
<dbReference type="EMBL" id="KZ772758">
    <property type="protein sequence ID" value="PTQ33745.1"/>
    <property type="molecule type" value="Genomic_DNA"/>
</dbReference>
<protein>
    <submittedName>
        <fullName evidence="1">Uncharacterized protein</fullName>
    </submittedName>
</protein>
<dbReference type="Proteomes" id="UP000244005">
    <property type="component" value="Unassembled WGS sequence"/>
</dbReference>